<accession>A0ABN9V8B4</accession>
<sequence length="428" mass="44717">MEAADGAPAWAWRELHSGAGGALWAGQSPHLLPLARLPPTAPPREAEVQLPIYLLGLAGGYYAEEFGGGQLRPIRDAVVLEWAGGAGGVRSARAVELPGDEHPLLHGAAKARLADGSFLFFGGGNPAESSSAVSRLRVHPALQRAPADSAEVARLLDEAGGPHSRWAAVRQPDGTVSLLAPDRAAPPLSWSGVTPAGPSAPSARHGLHACVAPDSGEFVIFGGRGDARSPGCCNDVWAFDHANDARPSWREVRTRGTAPPPKVWYGAAVVAGGNDWIIYGGSQWQFEEDDAMDAGVVWVLALRTATWSCCAPAAGSPSPELLIACSLVEVAGGIVVLGGCMPHKLGQVRDHARAFERCHLWYSSLARLWRFDLVAQRWDCEGSSWSGVPEPADTLLRSHAAALVVPGGAGADGDGGSCTGSDDDDDDD</sequence>
<keyword evidence="1" id="KW-0880">Kelch repeat</keyword>
<keyword evidence="2" id="KW-0677">Repeat</keyword>
<evidence type="ECO:0000256" key="2">
    <source>
        <dbReference type="ARBA" id="ARBA00022737"/>
    </source>
</evidence>
<protein>
    <submittedName>
        <fullName evidence="4">Uncharacterized protein</fullName>
    </submittedName>
</protein>
<dbReference type="EMBL" id="CAUYUJ010016826">
    <property type="protein sequence ID" value="CAK0869181.1"/>
    <property type="molecule type" value="Genomic_DNA"/>
</dbReference>
<dbReference type="PANTHER" id="PTHR46093">
    <property type="entry name" value="ACYL-COA-BINDING DOMAIN-CONTAINING PROTEIN 5"/>
    <property type="match status" value="1"/>
</dbReference>
<evidence type="ECO:0000256" key="1">
    <source>
        <dbReference type="ARBA" id="ARBA00022441"/>
    </source>
</evidence>
<dbReference type="Proteomes" id="UP001189429">
    <property type="component" value="Unassembled WGS sequence"/>
</dbReference>
<reference evidence="4" key="1">
    <citation type="submission" date="2023-10" db="EMBL/GenBank/DDBJ databases">
        <authorList>
            <person name="Chen Y."/>
            <person name="Shah S."/>
            <person name="Dougan E. K."/>
            <person name="Thang M."/>
            <person name="Chan C."/>
        </authorList>
    </citation>
    <scope>NUCLEOTIDE SEQUENCE [LARGE SCALE GENOMIC DNA]</scope>
</reference>
<evidence type="ECO:0000313" key="5">
    <source>
        <dbReference type="Proteomes" id="UP001189429"/>
    </source>
</evidence>
<comment type="caution">
    <text evidence="4">The sequence shown here is derived from an EMBL/GenBank/DDBJ whole genome shotgun (WGS) entry which is preliminary data.</text>
</comment>
<dbReference type="PANTHER" id="PTHR46093:SF18">
    <property type="entry name" value="FIBRONECTIN TYPE-III DOMAIN-CONTAINING PROTEIN"/>
    <property type="match status" value="1"/>
</dbReference>
<organism evidence="4 5">
    <name type="scientific">Prorocentrum cordatum</name>
    <dbReference type="NCBI Taxonomy" id="2364126"/>
    <lineage>
        <taxon>Eukaryota</taxon>
        <taxon>Sar</taxon>
        <taxon>Alveolata</taxon>
        <taxon>Dinophyceae</taxon>
        <taxon>Prorocentrales</taxon>
        <taxon>Prorocentraceae</taxon>
        <taxon>Prorocentrum</taxon>
    </lineage>
</organism>
<name>A0ABN9V8B4_9DINO</name>
<proteinExistence type="predicted"/>
<evidence type="ECO:0000256" key="3">
    <source>
        <dbReference type="SAM" id="MobiDB-lite"/>
    </source>
</evidence>
<dbReference type="Gene3D" id="2.120.10.80">
    <property type="entry name" value="Kelch-type beta propeller"/>
    <property type="match status" value="1"/>
</dbReference>
<feature type="region of interest" description="Disordered" evidence="3">
    <location>
        <begin position="406"/>
        <end position="428"/>
    </location>
</feature>
<feature type="compositionally biased region" description="Gly residues" evidence="3">
    <location>
        <begin position="407"/>
        <end position="418"/>
    </location>
</feature>
<gene>
    <name evidence="4" type="ORF">PCOR1329_LOCUS55627</name>
</gene>
<dbReference type="Pfam" id="PF24681">
    <property type="entry name" value="Kelch_KLHDC2_KLHL20_DRC7"/>
    <property type="match status" value="1"/>
</dbReference>
<evidence type="ECO:0000313" key="4">
    <source>
        <dbReference type="EMBL" id="CAK0869181.1"/>
    </source>
</evidence>
<dbReference type="SUPFAM" id="SSF117281">
    <property type="entry name" value="Kelch motif"/>
    <property type="match status" value="1"/>
</dbReference>
<keyword evidence="5" id="KW-1185">Reference proteome</keyword>
<dbReference type="InterPro" id="IPR015915">
    <property type="entry name" value="Kelch-typ_b-propeller"/>
</dbReference>